<dbReference type="PROSITE" id="PS50890">
    <property type="entry name" value="PUA"/>
    <property type="match status" value="1"/>
</dbReference>
<dbReference type="CDD" id="cd09917">
    <property type="entry name" value="F-box_SF"/>
    <property type="match status" value="1"/>
</dbReference>
<dbReference type="Pfam" id="PF00023">
    <property type="entry name" value="Ank"/>
    <property type="match status" value="1"/>
</dbReference>
<keyword evidence="1" id="KW-0677">Repeat</keyword>
<dbReference type="InterPro" id="IPR050745">
    <property type="entry name" value="Multifunctional_regulatory"/>
</dbReference>
<evidence type="ECO:0000313" key="3">
    <source>
        <dbReference type="EMBL" id="CCX06326.1"/>
    </source>
</evidence>
<evidence type="ECO:0000313" key="4">
    <source>
        <dbReference type="Proteomes" id="UP000018144"/>
    </source>
</evidence>
<accession>U4KX44</accession>
<name>U4KX44_PYROM</name>
<dbReference type="PANTHER" id="PTHR24189">
    <property type="entry name" value="MYOTROPHIN"/>
    <property type="match status" value="1"/>
</dbReference>
<keyword evidence="2" id="KW-0040">ANK repeat</keyword>
<dbReference type="Proteomes" id="UP000018144">
    <property type="component" value="Unassembled WGS sequence"/>
</dbReference>
<dbReference type="EMBL" id="HF935285">
    <property type="protein sequence ID" value="CCX06326.1"/>
    <property type="molecule type" value="Genomic_DNA"/>
</dbReference>
<keyword evidence="4" id="KW-1185">Reference proteome</keyword>
<dbReference type="InterPro" id="IPR002110">
    <property type="entry name" value="Ankyrin_rpt"/>
</dbReference>
<organism evidence="3 4">
    <name type="scientific">Pyronema omphalodes (strain CBS 100304)</name>
    <name type="common">Pyronema confluens</name>
    <dbReference type="NCBI Taxonomy" id="1076935"/>
    <lineage>
        <taxon>Eukaryota</taxon>
        <taxon>Fungi</taxon>
        <taxon>Dikarya</taxon>
        <taxon>Ascomycota</taxon>
        <taxon>Pezizomycotina</taxon>
        <taxon>Pezizomycetes</taxon>
        <taxon>Pezizales</taxon>
        <taxon>Pyronemataceae</taxon>
        <taxon>Pyronema</taxon>
    </lineage>
</organism>
<protein>
    <submittedName>
        <fullName evidence="3">Similar to Ankyrin repeat domain-containing protein 5 acc. no. Q9D2J7</fullName>
    </submittedName>
</protein>
<dbReference type="SUPFAM" id="SSF48403">
    <property type="entry name" value="Ankyrin repeat"/>
    <property type="match status" value="1"/>
</dbReference>
<proteinExistence type="predicted"/>
<dbReference type="Pfam" id="PF13637">
    <property type="entry name" value="Ank_4"/>
    <property type="match status" value="1"/>
</dbReference>
<sequence length="462" mass="53141">MRRILRTNARPRVRRSNRPILSSQEFLIDIWHCIIDFLDLKDIHRFLRTNKWLHATFNHRLYRRAIDMSLQWKSYDSHTFNPVNYAVIRGYVPTVKKFIEMGFPVDHMFPTNPCVPVNSQPMKTGVGINTVNNPRIQWTILLTAIHMSNTEMVTMILDKGAEVNTKHKIDIDCGIQEIDRWGGLGLSAGLLTPLHVAMVHERFGYYCWCSMDELDITQLLVERGAEINAVGPHGATPLAALAFNYINYDIRKNYDDGSSGDLKARYLISRGGHLSPNLRVDSTWLTRSIRHFNPLMLKIITLLTDVVKAWPVGFSGLSAAPIASAIHYSLILFPRSRIRPVGTDRYIHQRIGTHRIQMLEMLLEAGFSPDEQDGNGNTLLHYAWEYCDCGWDQPWDNSTCFAAYLIKKGASYRIRNGDNETSLENESHATRSMGMSCSTMMKLRERENVSRRRNTFRRLRSR</sequence>
<reference evidence="3 4" key="1">
    <citation type="journal article" date="2013" name="PLoS Genet.">
        <title>The genome and development-dependent transcriptomes of Pyronema confluens: a window into fungal evolution.</title>
        <authorList>
            <person name="Traeger S."/>
            <person name="Altegoer F."/>
            <person name="Freitag M."/>
            <person name="Gabaldon T."/>
            <person name="Kempken F."/>
            <person name="Kumar A."/>
            <person name="Marcet-Houben M."/>
            <person name="Poggeler S."/>
            <person name="Stajich J.E."/>
            <person name="Nowrousian M."/>
        </authorList>
    </citation>
    <scope>NUCLEOTIDE SEQUENCE [LARGE SCALE GENOMIC DNA]</scope>
    <source>
        <strain evidence="4">CBS 100304</strain>
        <tissue evidence="3">Vegetative mycelium</tissue>
    </source>
</reference>
<dbReference type="SMART" id="SM00248">
    <property type="entry name" value="ANK"/>
    <property type="match status" value="4"/>
</dbReference>
<dbReference type="PANTHER" id="PTHR24189:SF50">
    <property type="entry name" value="ANKYRIN REPEAT AND SOCS BOX PROTEIN 2"/>
    <property type="match status" value="1"/>
</dbReference>
<dbReference type="AlphaFoldDB" id="U4KX44"/>
<dbReference type="OrthoDB" id="20872at2759"/>
<gene>
    <name evidence="3" type="ORF">PCON_05913</name>
</gene>
<evidence type="ECO:0000256" key="2">
    <source>
        <dbReference type="ARBA" id="ARBA00023043"/>
    </source>
</evidence>
<evidence type="ECO:0000256" key="1">
    <source>
        <dbReference type="ARBA" id="ARBA00022737"/>
    </source>
</evidence>
<dbReference type="Gene3D" id="1.25.40.20">
    <property type="entry name" value="Ankyrin repeat-containing domain"/>
    <property type="match status" value="2"/>
</dbReference>
<dbReference type="InterPro" id="IPR036770">
    <property type="entry name" value="Ankyrin_rpt-contain_sf"/>
</dbReference>